<gene>
    <name evidence="1" type="ORF">PQJ73_15140</name>
</gene>
<accession>A0ABT5JC10</accession>
<proteinExistence type="predicted"/>
<reference evidence="1" key="1">
    <citation type="journal article" date="2023" name="Microbiol Resour">
        <title>Genome Sequences of Rhodoplanes serenus and Two Thermotolerant Strains, Rhodoplanes tepidamans and 'Rhodoplanes cryptolactis,' Further Refine the Genus.</title>
        <authorList>
            <person name="Rayyan A.A."/>
            <person name="Kyndt J.A."/>
        </authorList>
    </citation>
    <scope>NUCLEOTIDE SEQUENCE</scope>
    <source>
        <strain evidence="1">DSM 9987</strain>
    </source>
</reference>
<reference evidence="1" key="2">
    <citation type="submission" date="2023-02" db="EMBL/GenBank/DDBJ databases">
        <authorList>
            <person name="Rayyan A."/>
            <person name="Meyer T."/>
            <person name="Kyndt J.A."/>
        </authorList>
    </citation>
    <scope>NUCLEOTIDE SEQUENCE</scope>
    <source>
        <strain evidence="1">DSM 9987</strain>
    </source>
</reference>
<dbReference type="EMBL" id="JAQQLI010000022">
    <property type="protein sequence ID" value="MDC7787027.1"/>
    <property type="molecule type" value="Genomic_DNA"/>
</dbReference>
<evidence type="ECO:0000313" key="2">
    <source>
        <dbReference type="Proteomes" id="UP001165652"/>
    </source>
</evidence>
<organism evidence="1 2">
    <name type="scientific">Rhodoplanes tepidamans</name>
    <name type="common">Rhodoplanes cryptolactis</name>
    <dbReference type="NCBI Taxonomy" id="200616"/>
    <lineage>
        <taxon>Bacteria</taxon>
        <taxon>Pseudomonadati</taxon>
        <taxon>Pseudomonadota</taxon>
        <taxon>Alphaproteobacteria</taxon>
        <taxon>Hyphomicrobiales</taxon>
        <taxon>Nitrobacteraceae</taxon>
        <taxon>Rhodoplanes</taxon>
    </lineage>
</organism>
<name>A0ABT5JC10_RHOTP</name>
<evidence type="ECO:0000313" key="1">
    <source>
        <dbReference type="EMBL" id="MDC7787027.1"/>
    </source>
</evidence>
<dbReference type="Proteomes" id="UP001165652">
    <property type="component" value="Unassembled WGS sequence"/>
</dbReference>
<keyword evidence="2" id="KW-1185">Reference proteome</keyword>
<comment type="caution">
    <text evidence="1">The sequence shown here is derived from an EMBL/GenBank/DDBJ whole genome shotgun (WGS) entry which is preliminary data.</text>
</comment>
<dbReference type="RefSeq" id="WP_272777869.1">
    <property type="nucleotide sequence ID" value="NZ_JAQQLI010000022.1"/>
</dbReference>
<protein>
    <submittedName>
        <fullName evidence="1">Uncharacterized protein</fullName>
    </submittedName>
</protein>
<sequence>MAERAGSRHGAHAAAALTVATSVMIAIPIAVVAAATPAAAQLSEAMKRCIEVQIGNEKSLDCFNLHFKREVDRVNPTLNTPPIGPGSTDLQKGIVNLPAVQQQYGPNFGRSVVPFRPTTTFSTPMR</sequence>